<comment type="caution">
    <text evidence="1">The sequence shown here is derived from an EMBL/GenBank/DDBJ whole genome shotgun (WGS) entry which is preliminary data.</text>
</comment>
<evidence type="ECO:0000313" key="1">
    <source>
        <dbReference type="EMBL" id="RIJ34000.1"/>
    </source>
</evidence>
<dbReference type="EMBL" id="QWGE01000006">
    <property type="protein sequence ID" value="RIJ34000.1"/>
    <property type="molecule type" value="Genomic_DNA"/>
</dbReference>
<keyword evidence="2" id="KW-1185">Reference proteome</keyword>
<evidence type="ECO:0000313" key="2">
    <source>
        <dbReference type="Proteomes" id="UP000266005"/>
    </source>
</evidence>
<reference evidence="2" key="1">
    <citation type="submission" date="2018-08" db="EMBL/GenBank/DDBJ databases">
        <title>Mucilaginibacter sp. MYSH2.</title>
        <authorList>
            <person name="Seo T."/>
        </authorList>
    </citation>
    <scope>NUCLEOTIDE SEQUENCE [LARGE SCALE GENOMIC DNA]</scope>
    <source>
        <strain evidence="2">KIRAN</strain>
    </source>
</reference>
<dbReference type="Proteomes" id="UP000266005">
    <property type="component" value="Unassembled WGS sequence"/>
</dbReference>
<proteinExistence type="predicted"/>
<organism evidence="1 2">
    <name type="scientific">Pontibacter oryzae</name>
    <dbReference type="NCBI Taxonomy" id="2304593"/>
    <lineage>
        <taxon>Bacteria</taxon>
        <taxon>Pseudomonadati</taxon>
        <taxon>Bacteroidota</taxon>
        <taxon>Cytophagia</taxon>
        <taxon>Cytophagales</taxon>
        <taxon>Hymenobacteraceae</taxon>
        <taxon>Pontibacter</taxon>
    </lineage>
</organism>
<protein>
    <recommendedName>
        <fullName evidence="3">Signal transduction histidine kinase dimerisation/phosphoacceptor domain-containing protein</fullName>
    </recommendedName>
</protein>
<evidence type="ECO:0008006" key="3">
    <source>
        <dbReference type="Google" id="ProtNLM"/>
    </source>
</evidence>
<name>A0A399RQB5_9BACT</name>
<sequence>MEAVAQSFQVNLKYLFNFHTFRASYNRGNLYLHLEVTAAGATITKQECSGYLCFEEDLLKHRVPKHWQNLAELALPLRYKLPEEEKAELWGWYIQNDESRDIIVSVLGGASKVFTRKDIAFLRLVAENLEAKLFELCLLQELDDKNSKLQAAFDKINEQNAVISSIMEYQQDVIIERTQEVASKNARLLEVSVLNAHTVREPLSRVLGLVNLLELREWPLNEIQESIMPRLKVSAQDLDEALKEVIEKSTADLIKLKA</sequence>
<accession>A0A399RQB5</accession>
<dbReference type="AlphaFoldDB" id="A0A399RQB5"/>
<gene>
    <name evidence="1" type="ORF">D1627_16620</name>
</gene>